<sequence>MDELIKALEAKGVLASAALCRAFAKVDRAHFVPPSVFPLAYHDTALPIGWGQTISQPYTVAFMLELLAPQAGDHILDVGSGSGWQTAMLAEMVGRRGKVYAIELVRNLFEFGKKNIEQYPQLFQRVRFYCQNAETGLPQVAEAIAGFDAIIAAARVAEVPQAWRAQLKIGGRLVYPKANAIYREIKREQGWEVTKYPGFVFVPFKSSAKAHTT</sequence>
<evidence type="ECO:0000256" key="7">
    <source>
        <dbReference type="ARBA" id="ARBA00022679"/>
    </source>
</evidence>
<dbReference type="GO" id="GO:0004719">
    <property type="term" value="F:protein-L-isoaspartate (D-aspartate) O-methyltransferase activity"/>
    <property type="evidence" value="ECO:0007669"/>
    <property type="project" value="UniProtKB-EC"/>
</dbReference>
<gene>
    <name evidence="12" type="ORF">HY220_02565</name>
</gene>
<dbReference type="PANTHER" id="PTHR11579:SF0">
    <property type="entry name" value="PROTEIN-L-ISOASPARTATE(D-ASPARTATE) O-METHYLTRANSFERASE"/>
    <property type="match status" value="1"/>
</dbReference>
<dbReference type="CDD" id="cd02440">
    <property type="entry name" value="AdoMet_MTases"/>
    <property type="match status" value="1"/>
</dbReference>
<comment type="caution">
    <text evidence="12">The sequence shown here is derived from an EMBL/GenBank/DDBJ whole genome shotgun (WGS) entry which is preliminary data.</text>
</comment>
<dbReference type="Gene3D" id="3.40.50.150">
    <property type="entry name" value="Vaccinia Virus protein VP39"/>
    <property type="match status" value="1"/>
</dbReference>
<evidence type="ECO:0000256" key="10">
    <source>
        <dbReference type="ARBA" id="ARBA00031323"/>
    </source>
</evidence>
<dbReference type="AlphaFoldDB" id="A0A9D6LQ55"/>
<dbReference type="Pfam" id="PF01135">
    <property type="entry name" value="PCMT"/>
    <property type="match status" value="1"/>
</dbReference>
<evidence type="ECO:0000256" key="4">
    <source>
        <dbReference type="ARBA" id="ARBA00013346"/>
    </source>
</evidence>
<evidence type="ECO:0000256" key="6">
    <source>
        <dbReference type="ARBA" id="ARBA00022603"/>
    </source>
</evidence>
<protein>
    <recommendedName>
        <fullName evidence="4">Protein-L-isoaspartate O-methyltransferase</fullName>
        <ecNumber evidence="3">2.1.1.77</ecNumber>
    </recommendedName>
    <alternativeName>
        <fullName evidence="11">L-isoaspartyl protein carboxyl methyltransferase</fullName>
    </alternativeName>
    <alternativeName>
        <fullName evidence="9">Protein L-isoaspartyl methyltransferase</fullName>
    </alternativeName>
    <alternativeName>
        <fullName evidence="10">Protein-beta-aspartate methyltransferase</fullName>
    </alternativeName>
</protein>
<accession>A0A9D6LQ55</accession>
<keyword evidence="6 12" id="KW-0489">Methyltransferase</keyword>
<keyword evidence="7" id="KW-0808">Transferase</keyword>
<evidence type="ECO:0000256" key="8">
    <source>
        <dbReference type="ARBA" id="ARBA00022691"/>
    </source>
</evidence>
<dbReference type="GO" id="GO:0005737">
    <property type="term" value="C:cytoplasm"/>
    <property type="evidence" value="ECO:0007669"/>
    <property type="project" value="UniProtKB-SubCell"/>
</dbReference>
<dbReference type="InterPro" id="IPR029063">
    <property type="entry name" value="SAM-dependent_MTases_sf"/>
</dbReference>
<evidence type="ECO:0000256" key="3">
    <source>
        <dbReference type="ARBA" id="ARBA00011890"/>
    </source>
</evidence>
<dbReference type="EMBL" id="JACQCQ010000009">
    <property type="protein sequence ID" value="MBI3627603.1"/>
    <property type="molecule type" value="Genomic_DNA"/>
</dbReference>
<evidence type="ECO:0000256" key="5">
    <source>
        <dbReference type="ARBA" id="ARBA00022490"/>
    </source>
</evidence>
<comment type="similarity">
    <text evidence="2">Belongs to the methyltransferase superfamily. L-isoaspartyl/D-aspartyl protein methyltransferase family.</text>
</comment>
<evidence type="ECO:0000256" key="9">
    <source>
        <dbReference type="ARBA" id="ARBA00030757"/>
    </source>
</evidence>
<dbReference type="GO" id="GO:0032259">
    <property type="term" value="P:methylation"/>
    <property type="evidence" value="ECO:0007669"/>
    <property type="project" value="UniProtKB-KW"/>
</dbReference>
<evidence type="ECO:0000256" key="11">
    <source>
        <dbReference type="ARBA" id="ARBA00031350"/>
    </source>
</evidence>
<organism evidence="12 13">
    <name type="scientific">Candidatus Sungiibacteriota bacterium</name>
    <dbReference type="NCBI Taxonomy" id="2750080"/>
    <lineage>
        <taxon>Bacteria</taxon>
        <taxon>Candidatus Sungiibacteriota</taxon>
    </lineage>
</organism>
<keyword evidence="8" id="KW-0949">S-adenosyl-L-methionine</keyword>
<evidence type="ECO:0000313" key="13">
    <source>
        <dbReference type="Proteomes" id="UP000808388"/>
    </source>
</evidence>
<dbReference type="EC" id="2.1.1.77" evidence="3"/>
<evidence type="ECO:0000256" key="2">
    <source>
        <dbReference type="ARBA" id="ARBA00005369"/>
    </source>
</evidence>
<evidence type="ECO:0000256" key="1">
    <source>
        <dbReference type="ARBA" id="ARBA00004496"/>
    </source>
</evidence>
<dbReference type="Proteomes" id="UP000808388">
    <property type="component" value="Unassembled WGS sequence"/>
</dbReference>
<reference evidence="12" key="1">
    <citation type="submission" date="2020-07" db="EMBL/GenBank/DDBJ databases">
        <title>Huge and variable diversity of episymbiotic CPR bacteria and DPANN archaea in groundwater ecosystems.</title>
        <authorList>
            <person name="He C.Y."/>
            <person name="Keren R."/>
            <person name="Whittaker M."/>
            <person name="Farag I.F."/>
            <person name="Doudna J."/>
            <person name="Cate J.H.D."/>
            <person name="Banfield J.F."/>
        </authorList>
    </citation>
    <scope>NUCLEOTIDE SEQUENCE</scope>
    <source>
        <strain evidence="12">NC_groundwater_972_Pr1_S-0.2um_49_27</strain>
    </source>
</reference>
<comment type="subcellular location">
    <subcellularLocation>
        <location evidence="1">Cytoplasm</location>
    </subcellularLocation>
</comment>
<evidence type="ECO:0000313" key="12">
    <source>
        <dbReference type="EMBL" id="MBI3627603.1"/>
    </source>
</evidence>
<name>A0A9D6LQ55_9BACT</name>
<keyword evidence="5" id="KW-0963">Cytoplasm</keyword>
<dbReference type="SUPFAM" id="SSF53335">
    <property type="entry name" value="S-adenosyl-L-methionine-dependent methyltransferases"/>
    <property type="match status" value="1"/>
</dbReference>
<proteinExistence type="inferred from homology"/>
<dbReference type="PANTHER" id="PTHR11579">
    <property type="entry name" value="PROTEIN-L-ISOASPARTATE O-METHYLTRANSFERASE"/>
    <property type="match status" value="1"/>
</dbReference>
<dbReference type="InterPro" id="IPR000682">
    <property type="entry name" value="PCMT"/>
</dbReference>